<dbReference type="GO" id="GO:0005737">
    <property type="term" value="C:cytoplasm"/>
    <property type="evidence" value="ECO:0007669"/>
    <property type="project" value="TreeGrafter"/>
</dbReference>
<dbReference type="InterPro" id="IPR007122">
    <property type="entry name" value="Villin/Gelsolin"/>
</dbReference>
<evidence type="ECO:0000259" key="5">
    <source>
        <dbReference type="Pfam" id="PF00626"/>
    </source>
</evidence>
<evidence type="ECO:0000256" key="1">
    <source>
        <dbReference type="ARBA" id="ARBA00008418"/>
    </source>
</evidence>
<keyword evidence="3" id="KW-0677">Repeat</keyword>
<protein>
    <recommendedName>
        <fullName evidence="5">Gelsolin-like domain-containing protein</fullName>
    </recommendedName>
</protein>
<dbReference type="InterPro" id="IPR029006">
    <property type="entry name" value="ADF-H/Gelsolin-like_dom_sf"/>
</dbReference>
<keyword evidence="2" id="KW-0117">Actin capping</keyword>
<keyword evidence="7" id="KW-1185">Reference proteome</keyword>
<dbReference type="InterPro" id="IPR036886">
    <property type="entry name" value="Villin_headpiece_dom_sf"/>
</dbReference>
<comment type="caution">
    <text evidence="6">The sequence shown here is derived from an EMBL/GenBank/DDBJ whole genome shotgun (WGS) entry which is preliminary data.</text>
</comment>
<gene>
    <name evidence="6" type="ORF">OS493_039842</name>
</gene>
<dbReference type="Pfam" id="PF00626">
    <property type="entry name" value="Gelsolin"/>
    <property type="match status" value="2"/>
</dbReference>
<dbReference type="OrthoDB" id="6375767at2759"/>
<proteinExistence type="inferred from homology"/>
<dbReference type="Proteomes" id="UP001163046">
    <property type="component" value="Unassembled WGS sequence"/>
</dbReference>
<dbReference type="FunFam" id="3.40.20.10:FF:000005">
    <property type="entry name" value="Gelsolin"/>
    <property type="match status" value="1"/>
</dbReference>
<dbReference type="AlphaFoldDB" id="A0A9W9Z5T5"/>
<dbReference type="SUPFAM" id="SSF47050">
    <property type="entry name" value="VHP, Villin headpiece domain"/>
    <property type="match status" value="1"/>
</dbReference>
<feature type="domain" description="Gelsolin-like" evidence="5">
    <location>
        <begin position="54"/>
        <end position="113"/>
    </location>
</feature>
<dbReference type="GO" id="GO:0051014">
    <property type="term" value="P:actin filament severing"/>
    <property type="evidence" value="ECO:0007669"/>
    <property type="project" value="TreeGrafter"/>
</dbReference>
<organism evidence="6 7">
    <name type="scientific">Desmophyllum pertusum</name>
    <dbReference type="NCBI Taxonomy" id="174260"/>
    <lineage>
        <taxon>Eukaryota</taxon>
        <taxon>Metazoa</taxon>
        <taxon>Cnidaria</taxon>
        <taxon>Anthozoa</taxon>
        <taxon>Hexacorallia</taxon>
        <taxon>Scleractinia</taxon>
        <taxon>Caryophylliina</taxon>
        <taxon>Caryophylliidae</taxon>
        <taxon>Desmophyllum</taxon>
    </lineage>
</organism>
<evidence type="ECO:0000313" key="7">
    <source>
        <dbReference type="Proteomes" id="UP001163046"/>
    </source>
</evidence>
<reference evidence="6" key="1">
    <citation type="submission" date="2023-01" db="EMBL/GenBank/DDBJ databases">
        <title>Genome assembly of the deep-sea coral Lophelia pertusa.</title>
        <authorList>
            <person name="Herrera S."/>
            <person name="Cordes E."/>
        </authorList>
    </citation>
    <scope>NUCLEOTIDE SEQUENCE</scope>
    <source>
        <strain evidence="6">USNM1676648</strain>
        <tissue evidence="6">Polyp</tissue>
    </source>
</reference>
<evidence type="ECO:0000313" key="6">
    <source>
        <dbReference type="EMBL" id="KAJ7375647.1"/>
    </source>
</evidence>
<dbReference type="PANTHER" id="PTHR11977:SF123">
    <property type="entry name" value="GELSOLIN"/>
    <property type="match status" value="1"/>
</dbReference>
<dbReference type="EMBL" id="MU826596">
    <property type="protein sequence ID" value="KAJ7375647.1"/>
    <property type="molecule type" value="Genomic_DNA"/>
</dbReference>
<dbReference type="GO" id="GO:0015629">
    <property type="term" value="C:actin cytoskeleton"/>
    <property type="evidence" value="ECO:0007669"/>
    <property type="project" value="TreeGrafter"/>
</dbReference>
<dbReference type="GO" id="GO:0008154">
    <property type="term" value="P:actin polymerization or depolymerization"/>
    <property type="evidence" value="ECO:0007669"/>
    <property type="project" value="TreeGrafter"/>
</dbReference>
<evidence type="ECO:0000256" key="2">
    <source>
        <dbReference type="ARBA" id="ARBA00022467"/>
    </source>
</evidence>
<evidence type="ECO:0000256" key="4">
    <source>
        <dbReference type="ARBA" id="ARBA00023203"/>
    </source>
</evidence>
<dbReference type="PANTHER" id="PTHR11977">
    <property type="entry name" value="VILLIN"/>
    <property type="match status" value="1"/>
</dbReference>
<dbReference type="PRINTS" id="PR00597">
    <property type="entry name" value="GELSOLIN"/>
</dbReference>
<dbReference type="FunFam" id="3.40.20.10:FF:000001">
    <property type="entry name" value="Gelsolin"/>
    <property type="match status" value="1"/>
</dbReference>
<feature type="domain" description="Gelsolin-like" evidence="5">
    <location>
        <begin position="156"/>
        <end position="226"/>
    </location>
</feature>
<dbReference type="CDD" id="cd11291">
    <property type="entry name" value="gelsolin_S6_like"/>
    <property type="match status" value="1"/>
</dbReference>
<dbReference type="InterPro" id="IPR007123">
    <property type="entry name" value="Gelsolin-like_dom"/>
</dbReference>
<sequence>MNDLFNWFISQGGKGAGYRVGSEEDTYDNEGKRMFHVRGSSDMNAKAMQVSRRAASLNSGDMFVLETPYKVYLWRGKGACASERRNARQLIDYLMVGREVEPMREGKEPRAFWEAIGGYEEYATGKRMEDEKPSYPPRLFQCSNASGAFRVEEIFEYCQEDLIEDDVMFLDTYDEVFVWIGEGANEVEKAEAVTVAMDYVRSDPSGRTLDDTMIIQVKQGYEPLNFTGHFQAWDREKWSKGKTYEEIKREMGENGITKVSEIRITQQTVKAMNNNNNDDFTETDGSTFTYEVLAQPYHLLPGGIDKATRELYLSNEEFSWYLTWRGLSSSLYQDGSKCN</sequence>
<dbReference type="SUPFAM" id="SSF55753">
    <property type="entry name" value="Actin depolymerizing proteins"/>
    <property type="match status" value="2"/>
</dbReference>
<keyword evidence="4" id="KW-0009">Actin-binding</keyword>
<dbReference type="GO" id="GO:0051015">
    <property type="term" value="F:actin filament binding"/>
    <property type="evidence" value="ECO:0007669"/>
    <property type="project" value="InterPro"/>
</dbReference>
<accession>A0A9W9Z5T5</accession>
<dbReference type="SMART" id="SM00262">
    <property type="entry name" value="GEL"/>
    <property type="match status" value="2"/>
</dbReference>
<dbReference type="CDD" id="cd11288">
    <property type="entry name" value="gelsolin_S5_like"/>
    <property type="match status" value="1"/>
</dbReference>
<evidence type="ECO:0000256" key="3">
    <source>
        <dbReference type="ARBA" id="ARBA00022737"/>
    </source>
</evidence>
<dbReference type="GO" id="GO:0005546">
    <property type="term" value="F:phosphatidylinositol-4,5-bisphosphate binding"/>
    <property type="evidence" value="ECO:0007669"/>
    <property type="project" value="TreeGrafter"/>
</dbReference>
<comment type="similarity">
    <text evidence="1">Belongs to the villin/gelsolin family.</text>
</comment>
<dbReference type="GO" id="GO:0051016">
    <property type="term" value="P:barbed-end actin filament capping"/>
    <property type="evidence" value="ECO:0007669"/>
    <property type="project" value="TreeGrafter"/>
</dbReference>
<name>A0A9W9Z5T5_9CNID</name>
<dbReference type="Gene3D" id="3.40.20.10">
    <property type="entry name" value="Severin"/>
    <property type="match status" value="2"/>
</dbReference>